<dbReference type="RefSeq" id="WP_011465605.1">
    <property type="nucleotide sequence ID" value="NC_007908.1"/>
</dbReference>
<evidence type="ECO:0000256" key="1">
    <source>
        <dbReference type="SAM" id="MobiDB-lite"/>
    </source>
</evidence>
<proteinExistence type="predicted"/>
<organism evidence="3 4">
    <name type="scientific">Albidiferax ferrireducens (strain ATCC BAA-621 / DSM 15236 / T118)</name>
    <name type="common">Rhodoferax ferrireducens</name>
    <dbReference type="NCBI Taxonomy" id="338969"/>
    <lineage>
        <taxon>Bacteria</taxon>
        <taxon>Pseudomonadati</taxon>
        <taxon>Pseudomonadota</taxon>
        <taxon>Betaproteobacteria</taxon>
        <taxon>Burkholderiales</taxon>
        <taxon>Comamonadaceae</taxon>
        <taxon>Rhodoferax</taxon>
    </lineage>
</organism>
<name>Q21T61_ALBFT</name>
<dbReference type="Proteomes" id="UP000008332">
    <property type="component" value="Chromosome"/>
</dbReference>
<accession>Q21T61</accession>
<dbReference type="OrthoDB" id="9157267at2"/>
<sequence length="174" mass="17825">MTRSLHCLIGVLLGAAFVTAGAQSLRDPTLPPAEAGVAGAPAAASIFSFDSSATAVIVRNGRSYLAVGTRLYAPGEKLGQARIERISETEVWLRESGVLRKVPLFAGIERRAAAAPALSVGYAPDGSNRRPALKASAASGTSKAARARQSKQISDKSGSPTTSPSVAPCVGVRP</sequence>
<gene>
    <name evidence="3" type="ordered locus">Rfer_3333</name>
</gene>
<evidence type="ECO:0000313" key="4">
    <source>
        <dbReference type="Proteomes" id="UP000008332"/>
    </source>
</evidence>
<dbReference type="EMBL" id="CP000267">
    <property type="protein sequence ID" value="ABD71042.1"/>
    <property type="molecule type" value="Genomic_DNA"/>
</dbReference>
<evidence type="ECO:0000256" key="2">
    <source>
        <dbReference type="SAM" id="SignalP"/>
    </source>
</evidence>
<dbReference type="STRING" id="338969.Rfer_3333"/>
<dbReference type="HOGENOM" id="CLU_1538872_0_0_4"/>
<feature type="compositionally biased region" description="Low complexity" evidence="1">
    <location>
        <begin position="133"/>
        <end position="144"/>
    </location>
</feature>
<feature type="region of interest" description="Disordered" evidence="1">
    <location>
        <begin position="125"/>
        <end position="174"/>
    </location>
</feature>
<dbReference type="KEGG" id="rfr:Rfer_3333"/>
<feature type="compositionally biased region" description="Polar residues" evidence="1">
    <location>
        <begin position="150"/>
        <end position="165"/>
    </location>
</feature>
<keyword evidence="4" id="KW-1185">Reference proteome</keyword>
<feature type="chain" id="PRO_5004200616" description="MSHA biogenesis protein MshK" evidence="2">
    <location>
        <begin position="23"/>
        <end position="174"/>
    </location>
</feature>
<evidence type="ECO:0008006" key="5">
    <source>
        <dbReference type="Google" id="ProtNLM"/>
    </source>
</evidence>
<protein>
    <recommendedName>
        <fullName evidence="5">MSHA biogenesis protein MshK</fullName>
    </recommendedName>
</protein>
<keyword evidence="2" id="KW-0732">Signal</keyword>
<evidence type="ECO:0000313" key="3">
    <source>
        <dbReference type="EMBL" id="ABD71042.1"/>
    </source>
</evidence>
<reference evidence="4" key="1">
    <citation type="submission" date="2006-02" db="EMBL/GenBank/DDBJ databases">
        <title>Complete sequence of chromosome of Rhodoferax ferrireducens DSM 15236.</title>
        <authorList>
            <person name="Copeland A."/>
            <person name="Lucas S."/>
            <person name="Lapidus A."/>
            <person name="Barry K."/>
            <person name="Detter J.C."/>
            <person name="Glavina del Rio T."/>
            <person name="Hammon N."/>
            <person name="Israni S."/>
            <person name="Pitluck S."/>
            <person name="Brettin T."/>
            <person name="Bruce D."/>
            <person name="Han C."/>
            <person name="Tapia R."/>
            <person name="Gilna P."/>
            <person name="Kiss H."/>
            <person name="Schmutz J."/>
            <person name="Larimer F."/>
            <person name="Land M."/>
            <person name="Kyrpides N."/>
            <person name="Ivanova N."/>
            <person name="Richardson P."/>
        </authorList>
    </citation>
    <scope>NUCLEOTIDE SEQUENCE [LARGE SCALE GENOMIC DNA]</scope>
    <source>
        <strain evidence="4">ATCC BAA-621 / DSM 15236 / T118</strain>
    </source>
</reference>
<dbReference type="AlphaFoldDB" id="Q21T61"/>
<feature type="signal peptide" evidence="2">
    <location>
        <begin position="1"/>
        <end position="22"/>
    </location>
</feature>